<dbReference type="EMBL" id="VNHQ01000013">
    <property type="protein sequence ID" value="TYP63943.1"/>
    <property type="molecule type" value="Genomic_DNA"/>
</dbReference>
<protein>
    <submittedName>
        <fullName evidence="2">Uncharacterized protein DUF3325</fullName>
    </submittedName>
</protein>
<dbReference type="Proteomes" id="UP000324282">
    <property type="component" value="Unassembled WGS sequence"/>
</dbReference>
<keyword evidence="1" id="KW-0812">Transmembrane</keyword>
<evidence type="ECO:0000256" key="1">
    <source>
        <dbReference type="SAM" id="Phobius"/>
    </source>
</evidence>
<accession>A0A5S5BE39</accession>
<gene>
    <name evidence="2" type="ORF">A9A72_123723</name>
</gene>
<evidence type="ECO:0000313" key="3">
    <source>
        <dbReference type="Proteomes" id="UP000324282"/>
    </source>
</evidence>
<evidence type="ECO:0000313" key="2">
    <source>
        <dbReference type="EMBL" id="TYP63943.1"/>
    </source>
</evidence>
<comment type="caution">
    <text evidence="2">The sequence shown here is derived from an EMBL/GenBank/DDBJ whole genome shotgun (WGS) entry which is preliminary data.</text>
</comment>
<proteinExistence type="predicted"/>
<dbReference type="RefSeq" id="WP_102836549.1">
    <property type="nucleotide sequence ID" value="NZ_JAMOIF010000003.1"/>
</dbReference>
<keyword evidence="1" id="KW-1133">Transmembrane helix</keyword>
<reference evidence="2 3" key="1">
    <citation type="submission" date="2019-07" db="EMBL/GenBank/DDBJ databases">
        <title>Deep subsurface shale carbon reservoir microbial communities from Ohio and West Virginia, USA.</title>
        <authorList>
            <person name="Wrighton K."/>
        </authorList>
    </citation>
    <scope>NUCLEOTIDE SEQUENCE [LARGE SCALE GENOMIC DNA]</scope>
    <source>
        <strain evidence="2 3">NP_8Ht</strain>
    </source>
</reference>
<sequence>MPELLASMLAFALCYFAFALLALSQAPHRKAVDPLAHAASPAGQFARLFVAVTCLTAALVILLKIQGSGFGAVLWALLLSASAFTLSLTLSWKPDWLRLLLRGFSLARNTP</sequence>
<dbReference type="InterPro" id="IPR021762">
    <property type="entry name" value="DUF3325"/>
</dbReference>
<dbReference type="Pfam" id="PF11804">
    <property type="entry name" value="DUF3325"/>
    <property type="match status" value="1"/>
</dbReference>
<keyword evidence="1" id="KW-0472">Membrane</keyword>
<name>A0A5S5BE39_STUST</name>
<feature type="transmembrane region" description="Helical" evidence="1">
    <location>
        <begin position="72"/>
        <end position="92"/>
    </location>
</feature>
<feature type="transmembrane region" description="Helical" evidence="1">
    <location>
        <begin position="48"/>
        <end position="65"/>
    </location>
</feature>
<dbReference type="AlphaFoldDB" id="A0A5S5BE39"/>
<organism evidence="2 3">
    <name type="scientific">Stutzerimonas stutzeri</name>
    <name type="common">Pseudomonas stutzeri</name>
    <dbReference type="NCBI Taxonomy" id="316"/>
    <lineage>
        <taxon>Bacteria</taxon>
        <taxon>Pseudomonadati</taxon>
        <taxon>Pseudomonadota</taxon>
        <taxon>Gammaproteobacteria</taxon>
        <taxon>Pseudomonadales</taxon>
        <taxon>Pseudomonadaceae</taxon>
        <taxon>Stutzerimonas</taxon>
    </lineage>
</organism>